<dbReference type="NCBIfam" id="NF006521">
    <property type="entry name" value="PRK08965.1-5"/>
    <property type="match status" value="1"/>
</dbReference>
<feature type="compositionally biased region" description="Basic and acidic residues" evidence="7">
    <location>
        <begin position="232"/>
        <end position="261"/>
    </location>
</feature>
<organism evidence="9 10">
    <name type="scientific">Microbacterium suwonense</name>
    <dbReference type="NCBI Taxonomy" id="683047"/>
    <lineage>
        <taxon>Bacteria</taxon>
        <taxon>Bacillati</taxon>
        <taxon>Actinomycetota</taxon>
        <taxon>Actinomycetes</taxon>
        <taxon>Micrococcales</taxon>
        <taxon>Microbacteriaceae</taxon>
        <taxon>Microbacterium</taxon>
    </lineage>
</organism>
<evidence type="ECO:0000256" key="8">
    <source>
        <dbReference type="SAM" id="Phobius"/>
    </source>
</evidence>
<dbReference type="Proteomes" id="UP001321543">
    <property type="component" value="Chromosome"/>
</dbReference>
<dbReference type="InterPro" id="IPR002758">
    <property type="entry name" value="Cation_antiport_E"/>
</dbReference>
<dbReference type="PANTHER" id="PTHR34584">
    <property type="entry name" value="NA(+)/H(+) ANTIPORTER SUBUNIT E1"/>
    <property type="match status" value="1"/>
</dbReference>
<comment type="subcellular location">
    <subcellularLocation>
        <location evidence="1">Cell membrane</location>
        <topology evidence="1">Multi-pass membrane protein</topology>
    </subcellularLocation>
</comment>
<evidence type="ECO:0008006" key="11">
    <source>
        <dbReference type="Google" id="ProtNLM"/>
    </source>
</evidence>
<gene>
    <name evidence="9" type="ORF">GCM10025863_24840</name>
</gene>
<proteinExistence type="inferred from homology"/>
<feature type="transmembrane region" description="Helical" evidence="8">
    <location>
        <begin position="67"/>
        <end position="89"/>
    </location>
</feature>
<keyword evidence="5 8" id="KW-1133">Transmembrane helix</keyword>
<reference evidence="10" key="1">
    <citation type="journal article" date="2019" name="Int. J. Syst. Evol. Microbiol.">
        <title>The Global Catalogue of Microorganisms (GCM) 10K type strain sequencing project: providing services to taxonomists for standard genome sequencing and annotation.</title>
        <authorList>
            <consortium name="The Broad Institute Genomics Platform"/>
            <consortium name="The Broad Institute Genome Sequencing Center for Infectious Disease"/>
            <person name="Wu L."/>
            <person name="Ma J."/>
        </authorList>
    </citation>
    <scope>NUCLEOTIDE SEQUENCE [LARGE SCALE GENOMIC DNA]</scope>
    <source>
        <strain evidence="10">NBRC 106310</strain>
    </source>
</reference>
<protein>
    <recommendedName>
        <fullName evidence="11">Na+/H+ antiporter subunit E</fullName>
    </recommendedName>
</protein>
<feature type="transmembrane region" description="Helical" evidence="8">
    <location>
        <begin position="37"/>
        <end position="55"/>
    </location>
</feature>
<dbReference type="PANTHER" id="PTHR34584:SF1">
    <property type="entry name" value="NA(+)_H(+) ANTIPORTER SUBUNIT E1"/>
    <property type="match status" value="1"/>
</dbReference>
<evidence type="ECO:0000256" key="1">
    <source>
        <dbReference type="ARBA" id="ARBA00004651"/>
    </source>
</evidence>
<name>A0ABN6X6Q3_9MICO</name>
<sequence>MSPGSKRSLLRDILLQLPFMLWLTVLWMLLWHQFTPLALLTGILVAIFVTRVFRLPTVELVGRVNPWYALVFVVLFLGAVVMGAISVTIQVFDFRRQPGAAIVEIPLRYADDIVTTHVAVTASLIPGSLVVESDRNRRILYLHVIGVHSRADVDDFRDEVLRWERRIVRAVGTPQQYRALKADELRLASSAQASMTDAGNGDAPSDRSEPKEASDESAPHCDHGGVRHRRAAVRDPHRARTVDPRPHGRVGRAADRGDVRAGRRYGHQRAHP</sequence>
<evidence type="ECO:0000313" key="10">
    <source>
        <dbReference type="Proteomes" id="UP001321543"/>
    </source>
</evidence>
<keyword evidence="6 8" id="KW-0472">Membrane</keyword>
<accession>A0ABN6X6Q3</accession>
<evidence type="ECO:0000313" key="9">
    <source>
        <dbReference type="EMBL" id="BDZ39870.1"/>
    </source>
</evidence>
<keyword evidence="10" id="KW-1185">Reference proteome</keyword>
<comment type="similarity">
    <text evidence="2">Belongs to the CPA3 antiporters (TC 2.A.63) subunit E family.</text>
</comment>
<feature type="compositionally biased region" description="Basic residues" evidence="7">
    <location>
        <begin position="262"/>
        <end position="272"/>
    </location>
</feature>
<dbReference type="Pfam" id="PF01899">
    <property type="entry name" value="MNHE"/>
    <property type="match status" value="1"/>
</dbReference>
<evidence type="ECO:0000256" key="3">
    <source>
        <dbReference type="ARBA" id="ARBA00022475"/>
    </source>
</evidence>
<keyword evidence="3" id="KW-1003">Cell membrane</keyword>
<feature type="region of interest" description="Disordered" evidence="7">
    <location>
        <begin position="191"/>
        <end position="272"/>
    </location>
</feature>
<evidence type="ECO:0000256" key="6">
    <source>
        <dbReference type="ARBA" id="ARBA00023136"/>
    </source>
</evidence>
<evidence type="ECO:0000256" key="5">
    <source>
        <dbReference type="ARBA" id="ARBA00022989"/>
    </source>
</evidence>
<dbReference type="EMBL" id="AP027728">
    <property type="protein sequence ID" value="BDZ39870.1"/>
    <property type="molecule type" value="Genomic_DNA"/>
</dbReference>
<keyword evidence="4 8" id="KW-0812">Transmembrane</keyword>
<feature type="compositionally biased region" description="Basic and acidic residues" evidence="7">
    <location>
        <begin position="204"/>
        <end position="225"/>
    </location>
</feature>
<evidence type="ECO:0000256" key="7">
    <source>
        <dbReference type="SAM" id="MobiDB-lite"/>
    </source>
</evidence>
<evidence type="ECO:0000256" key="4">
    <source>
        <dbReference type="ARBA" id="ARBA00022692"/>
    </source>
</evidence>
<evidence type="ECO:0000256" key="2">
    <source>
        <dbReference type="ARBA" id="ARBA00006228"/>
    </source>
</evidence>
<feature type="transmembrane region" description="Helical" evidence="8">
    <location>
        <begin position="12"/>
        <end position="31"/>
    </location>
</feature>